<dbReference type="Proteomes" id="UP001066276">
    <property type="component" value="Chromosome 3_2"/>
</dbReference>
<protein>
    <submittedName>
        <fullName evidence="1">Uncharacterized protein</fullName>
    </submittedName>
</protein>
<evidence type="ECO:0000313" key="1">
    <source>
        <dbReference type="EMBL" id="KAJ1177185.1"/>
    </source>
</evidence>
<sequence>MLCSAAGWRPGRVCNISARPNRPWQTSEFLIPGQQHCLSPLHRLHQYSGASHKGVHRIRASALRRHFLVASRCGADVAVPRPARLGLQDQAYNLRRPRTGGCGGLPGEVILTCCPGKDRFAVTQRFYNSLYEPRTSPRACLSFTSGGVRQQEYSRWSGAQRTTGLFGWKR</sequence>
<organism evidence="1 2">
    <name type="scientific">Pleurodeles waltl</name>
    <name type="common">Iberian ribbed newt</name>
    <dbReference type="NCBI Taxonomy" id="8319"/>
    <lineage>
        <taxon>Eukaryota</taxon>
        <taxon>Metazoa</taxon>
        <taxon>Chordata</taxon>
        <taxon>Craniata</taxon>
        <taxon>Vertebrata</taxon>
        <taxon>Euteleostomi</taxon>
        <taxon>Amphibia</taxon>
        <taxon>Batrachia</taxon>
        <taxon>Caudata</taxon>
        <taxon>Salamandroidea</taxon>
        <taxon>Salamandridae</taxon>
        <taxon>Pleurodelinae</taxon>
        <taxon>Pleurodeles</taxon>
    </lineage>
</organism>
<proteinExistence type="predicted"/>
<dbReference type="EMBL" id="JANPWB010000006">
    <property type="protein sequence ID" value="KAJ1177185.1"/>
    <property type="molecule type" value="Genomic_DNA"/>
</dbReference>
<gene>
    <name evidence="1" type="ORF">NDU88_002447</name>
</gene>
<comment type="caution">
    <text evidence="1">The sequence shown here is derived from an EMBL/GenBank/DDBJ whole genome shotgun (WGS) entry which is preliminary data.</text>
</comment>
<name>A0AAV7TL95_PLEWA</name>
<keyword evidence="2" id="KW-1185">Reference proteome</keyword>
<dbReference type="AlphaFoldDB" id="A0AAV7TL95"/>
<accession>A0AAV7TL95</accession>
<evidence type="ECO:0000313" key="2">
    <source>
        <dbReference type="Proteomes" id="UP001066276"/>
    </source>
</evidence>
<reference evidence="1" key="1">
    <citation type="journal article" date="2022" name="bioRxiv">
        <title>Sequencing and chromosome-scale assembly of the giantPleurodeles waltlgenome.</title>
        <authorList>
            <person name="Brown T."/>
            <person name="Elewa A."/>
            <person name="Iarovenko S."/>
            <person name="Subramanian E."/>
            <person name="Araus A.J."/>
            <person name="Petzold A."/>
            <person name="Susuki M."/>
            <person name="Suzuki K.-i.T."/>
            <person name="Hayashi T."/>
            <person name="Toyoda A."/>
            <person name="Oliveira C."/>
            <person name="Osipova E."/>
            <person name="Leigh N.D."/>
            <person name="Simon A."/>
            <person name="Yun M.H."/>
        </authorList>
    </citation>
    <scope>NUCLEOTIDE SEQUENCE</scope>
    <source>
        <strain evidence="1">20211129_DDA</strain>
        <tissue evidence="1">Liver</tissue>
    </source>
</reference>